<keyword evidence="2" id="KW-1185">Reference proteome</keyword>
<dbReference type="RefSeq" id="WP_377350332.1">
    <property type="nucleotide sequence ID" value="NZ_JBHLTP010000013.1"/>
</dbReference>
<protein>
    <submittedName>
        <fullName evidence="1">Competence protein ComK</fullName>
    </submittedName>
</protein>
<organism evidence="1 2">
    <name type="scientific">Pontibacillus salicampi</name>
    <dbReference type="NCBI Taxonomy" id="1449801"/>
    <lineage>
        <taxon>Bacteria</taxon>
        <taxon>Bacillati</taxon>
        <taxon>Bacillota</taxon>
        <taxon>Bacilli</taxon>
        <taxon>Bacillales</taxon>
        <taxon>Bacillaceae</taxon>
        <taxon>Pontibacillus</taxon>
    </lineage>
</organism>
<proteinExistence type="predicted"/>
<comment type="caution">
    <text evidence="1">The sequence shown here is derived from an EMBL/GenBank/DDBJ whole genome shotgun (WGS) entry which is preliminary data.</text>
</comment>
<dbReference type="EMBL" id="JBHLTP010000013">
    <property type="protein sequence ID" value="MFC0525270.1"/>
    <property type="molecule type" value="Genomic_DNA"/>
</dbReference>
<name>A0ABV6LS81_9BACI</name>
<dbReference type="Pfam" id="PF06338">
    <property type="entry name" value="ComK"/>
    <property type="match status" value="1"/>
</dbReference>
<evidence type="ECO:0000313" key="1">
    <source>
        <dbReference type="EMBL" id="MFC0525270.1"/>
    </source>
</evidence>
<gene>
    <name evidence="1" type="ORF">ACFFGV_16940</name>
</gene>
<accession>A0ABV6LS81</accession>
<dbReference type="InterPro" id="IPR010461">
    <property type="entry name" value="ComK"/>
</dbReference>
<sequence length="187" mass="21865">MAAQSLRKRKEIKSEYLISEKTMGVFWNEDLEYTSKILEPNRIVYCNKSPIQIITESCAANGTPLSDRRGQMERILHSNTKLPVAINPEAYIYMFPTRSPRSIYCNWIAFYHVLAYDHKKEHEGSTIIFQDRTKVRLTTPGLSLEKQMHRTAMGIAAHIRDTLQNKDFKTQPMYSREQMEELVYVQD</sequence>
<reference evidence="1 2" key="1">
    <citation type="submission" date="2024-09" db="EMBL/GenBank/DDBJ databases">
        <authorList>
            <person name="Sun Q."/>
            <person name="Mori K."/>
        </authorList>
    </citation>
    <scope>NUCLEOTIDE SEQUENCE [LARGE SCALE GENOMIC DNA]</scope>
    <source>
        <strain evidence="1 2">NCAIM B.02529</strain>
    </source>
</reference>
<evidence type="ECO:0000313" key="2">
    <source>
        <dbReference type="Proteomes" id="UP001589836"/>
    </source>
</evidence>
<dbReference type="Proteomes" id="UP001589836">
    <property type="component" value="Unassembled WGS sequence"/>
</dbReference>